<name>A0AAW1MXV6_SAPOF</name>
<evidence type="ECO:0000313" key="3">
    <source>
        <dbReference type="Proteomes" id="UP001443914"/>
    </source>
</evidence>
<accession>A0AAW1MXV6</accession>
<comment type="caution">
    <text evidence="2">The sequence shown here is derived from an EMBL/GenBank/DDBJ whole genome shotgun (WGS) entry which is preliminary data.</text>
</comment>
<reference evidence="2" key="1">
    <citation type="submission" date="2024-03" db="EMBL/GenBank/DDBJ databases">
        <title>WGS assembly of Saponaria officinalis var. Norfolk2.</title>
        <authorList>
            <person name="Jenkins J."/>
            <person name="Shu S."/>
            <person name="Grimwood J."/>
            <person name="Barry K."/>
            <person name="Goodstein D."/>
            <person name="Schmutz J."/>
            <person name="Leebens-Mack J."/>
            <person name="Osbourn A."/>
        </authorList>
    </citation>
    <scope>NUCLEOTIDE SEQUENCE [LARGE SCALE GENOMIC DNA]</scope>
    <source>
        <strain evidence="2">JIC</strain>
    </source>
</reference>
<dbReference type="EMBL" id="JBDFQZ010000002">
    <property type="protein sequence ID" value="KAK9750662.1"/>
    <property type="molecule type" value="Genomic_DNA"/>
</dbReference>
<feature type="domain" description="PB1" evidence="1">
    <location>
        <begin position="23"/>
        <end position="103"/>
    </location>
</feature>
<dbReference type="Pfam" id="PF00564">
    <property type="entry name" value="PB1"/>
    <property type="match status" value="1"/>
</dbReference>
<dbReference type="InterPro" id="IPR000270">
    <property type="entry name" value="PB1_dom"/>
</dbReference>
<gene>
    <name evidence="2" type="ORF">RND81_02G211700</name>
</gene>
<evidence type="ECO:0000259" key="1">
    <source>
        <dbReference type="Pfam" id="PF00564"/>
    </source>
</evidence>
<dbReference type="Proteomes" id="UP001443914">
    <property type="component" value="Unassembled WGS sequence"/>
</dbReference>
<protein>
    <recommendedName>
        <fullName evidence="1">PB1 domain-containing protein</fullName>
    </recommendedName>
</protein>
<keyword evidence="3" id="KW-1185">Reference proteome</keyword>
<dbReference type="AlphaFoldDB" id="A0AAW1MXV6"/>
<evidence type="ECO:0000313" key="2">
    <source>
        <dbReference type="EMBL" id="KAK9750662.1"/>
    </source>
</evidence>
<proteinExistence type="predicted"/>
<sequence>MEKSNYPLICYVNGEIVVEGENVRYVNGEQFFIFVSSNQSFGELSGLICEELEIDSTQFVFKIKVKFPSARGYQLISLNNDRSLRAMWCSVYQSNAPSIDLYVETIPIQQSTENPISSSFQNNTNFVTMLNEVMRGGESLMFNNIDQDEFDGNVNGAVTCVRQARWVFGK</sequence>
<organism evidence="2 3">
    <name type="scientific">Saponaria officinalis</name>
    <name type="common">Common soapwort</name>
    <name type="synonym">Lychnis saponaria</name>
    <dbReference type="NCBI Taxonomy" id="3572"/>
    <lineage>
        <taxon>Eukaryota</taxon>
        <taxon>Viridiplantae</taxon>
        <taxon>Streptophyta</taxon>
        <taxon>Embryophyta</taxon>
        <taxon>Tracheophyta</taxon>
        <taxon>Spermatophyta</taxon>
        <taxon>Magnoliopsida</taxon>
        <taxon>eudicotyledons</taxon>
        <taxon>Gunneridae</taxon>
        <taxon>Pentapetalae</taxon>
        <taxon>Caryophyllales</taxon>
        <taxon>Caryophyllaceae</taxon>
        <taxon>Caryophylleae</taxon>
        <taxon>Saponaria</taxon>
    </lineage>
</organism>